<protein>
    <submittedName>
        <fullName evidence="1">Uncharacterized protein</fullName>
    </submittedName>
</protein>
<comment type="caution">
    <text evidence="1">The sequence shown here is derived from an EMBL/GenBank/DDBJ whole genome shotgun (WGS) entry which is preliminary data.</text>
</comment>
<organism evidence="1 2">
    <name type="scientific">Willisornis vidua</name>
    <name type="common">Xingu scale-backed antbird</name>
    <dbReference type="NCBI Taxonomy" id="1566151"/>
    <lineage>
        <taxon>Eukaryota</taxon>
        <taxon>Metazoa</taxon>
        <taxon>Chordata</taxon>
        <taxon>Craniata</taxon>
        <taxon>Vertebrata</taxon>
        <taxon>Euteleostomi</taxon>
        <taxon>Archelosauria</taxon>
        <taxon>Archosauria</taxon>
        <taxon>Dinosauria</taxon>
        <taxon>Saurischia</taxon>
        <taxon>Theropoda</taxon>
        <taxon>Coelurosauria</taxon>
        <taxon>Aves</taxon>
        <taxon>Neognathae</taxon>
        <taxon>Neoaves</taxon>
        <taxon>Telluraves</taxon>
        <taxon>Australaves</taxon>
        <taxon>Passeriformes</taxon>
        <taxon>Thamnophilidae</taxon>
        <taxon>Willisornis</taxon>
    </lineage>
</organism>
<evidence type="ECO:0000313" key="1">
    <source>
        <dbReference type="EMBL" id="KAJ7418592.1"/>
    </source>
</evidence>
<evidence type="ECO:0000313" key="2">
    <source>
        <dbReference type="Proteomes" id="UP001145742"/>
    </source>
</evidence>
<name>A0ABQ9DBZ6_9PASS</name>
<accession>A0ABQ9DBZ6</accession>
<dbReference type="EMBL" id="WHWB01033615">
    <property type="protein sequence ID" value="KAJ7418592.1"/>
    <property type="molecule type" value="Genomic_DNA"/>
</dbReference>
<gene>
    <name evidence="1" type="ORF">WISP_58267</name>
</gene>
<proteinExistence type="predicted"/>
<keyword evidence="2" id="KW-1185">Reference proteome</keyword>
<reference evidence="1" key="1">
    <citation type="submission" date="2019-10" db="EMBL/GenBank/DDBJ databases">
        <authorList>
            <person name="Soares A.E.R."/>
            <person name="Aleixo A."/>
            <person name="Schneider P."/>
            <person name="Miyaki C.Y."/>
            <person name="Schneider M.P."/>
            <person name="Mello C."/>
            <person name="Vasconcelos A.T.R."/>
        </authorList>
    </citation>
    <scope>NUCLEOTIDE SEQUENCE</scope>
    <source>
        <tissue evidence="1">Muscle</tissue>
    </source>
</reference>
<sequence>MLCLMPPRTQWALLAARALMTHIQCALDQNPHVPFCGTVSREQMLPAVDIALKRGTATSEDKAKLDNERKLTEIVMETEELANKSNLII</sequence>
<dbReference type="Proteomes" id="UP001145742">
    <property type="component" value="Unassembled WGS sequence"/>
</dbReference>